<gene>
    <name evidence="1" type="ORF">G2W53_044946</name>
</gene>
<evidence type="ECO:0000313" key="2">
    <source>
        <dbReference type="Proteomes" id="UP000634136"/>
    </source>
</evidence>
<name>A0A834SC89_9FABA</name>
<comment type="caution">
    <text evidence="1">The sequence shown here is derived from an EMBL/GenBank/DDBJ whole genome shotgun (WGS) entry which is preliminary data.</text>
</comment>
<reference evidence="1" key="1">
    <citation type="submission" date="2020-09" db="EMBL/GenBank/DDBJ databases">
        <title>Genome-Enabled Discovery of Anthraquinone Biosynthesis in Senna tora.</title>
        <authorList>
            <person name="Kang S.-H."/>
            <person name="Pandey R.P."/>
            <person name="Lee C.-M."/>
            <person name="Sim J.-S."/>
            <person name="Jeong J.-T."/>
            <person name="Choi B.-S."/>
            <person name="Jung M."/>
            <person name="Ginzburg D."/>
            <person name="Zhao K."/>
            <person name="Won S.Y."/>
            <person name="Oh T.-J."/>
            <person name="Yu Y."/>
            <person name="Kim N.-H."/>
            <person name="Lee O.R."/>
            <person name="Lee T.-H."/>
            <person name="Bashyal P."/>
            <person name="Kim T.-S."/>
            <person name="Lee W.-H."/>
            <person name="Kawkins C."/>
            <person name="Kim C.-K."/>
            <person name="Kim J.S."/>
            <person name="Ahn B.O."/>
            <person name="Rhee S.Y."/>
            <person name="Sohng J.K."/>
        </authorList>
    </citation>
    <scope>NUCLEOTIDE SEQUENCE</scope>
    <source>
        <tissue evidence="1">Leaf</tissue>
    </source>
</reference>
<sequence length="39" mass="4069">MSQSGLQVVSNASEIFPSEQHLDSDYSAGLAVVVIMDGS</sequence>
<keyword evidence="2" id="KW-1185">Reference proteome</keyword>
<evidence type="ECO:0000313" key="1">
    <source>
        <dbReference type="EMBL" id="KAF7800626.1"/>
    </source>
</evidence>
<dbReference type="EMBL" id="JAAIUW010000289">
    <property type="protein sequence ID" value="KAF7800626.1"/>
    <property type="molecule type" value="Genomic_DNA"/>
</dbReference>
<dbReference type="OrthoDB" id="41505at2759"/>
<dbReference type="AlphaFoldDB" id="A0A834SC89"/>
<dbReference type="Proteomes" id="UP000634136">
    <property type="component" value="Unassembled WGS sequence"/>
</dbReference>
<accession>A0A834SC89</accession>
<protein>
    <submittedName>
        <fullName evidence="1">Mitochondrial-processing peptidase subunit alpha</fullName>
    </submittedName>
</protein>
<organism evidence="1 2">
    <name type="scientific">Senna tora</name>
    <dbReference type="NCBI Taxonomy" id="362788"/>
    <lineage>
        <taxon>Eukaryota</taxon>
        <taxon>Viridiplantae</taxon>
        <taxon>Streptophyta</taxon>
        <taxon>Embryophyta</taxon>
        <taxon>Tracheophyta</taxon>
        <taxon>Spermatophyta</taxon>
        <taxon>Magnoliopsida</taxon>
        <taxon>eudicotyledons</taxon>
        <taxon>Gunneridae</taxon>
        <taxon>Pentapetalae</taxon>
        <taxon>rosids</taxon>
        <taxon>fabids</taxon>
        <taxon>Fabales</taxon>
        <taxon>Fabaceae</taxon>
        <taxon>Caesalpinioideae</taxon>
        <taxon>Cassia clade</taxon>
        <taxon>Senna</taxon>
    </lineage>
</organism>
<proteinExistence type="predicted"/>